<organism evidence="1 2">
    <name type="scientific">Salinimonas sediminis</name>
    <dbReference type="NCBI Taxonomy" id="2303538"/>
    <lineage>
        <taxon>Bacteria</taxon>
        <taxon>Pseudomonadati</taxon>
        <taxon>Pseudomonadota</taxon>
        <taxon>Gammaproteobacteria</taxon>
        <taxon>Alteromonadales</taxon>
        <taxon>Alteromonadaceae</taxon>
        <taxon>Alteromonas/Salinimonas group</taxon>
        <taxon>Salinimonas</taxon>
    </lineage>
</organism>
<evidence type="ECO:0000313" key="2">
    <source>
        <dbReference type="Proteomes" id="UP000262073"/>
    </source>
</evidence>
<reference evidence="1 2" key="1">
    <citation type="submission" date="2018-08" db="EMBL/GenBank/DDBJ databases">
        <title>Salinimonas sediminis sp. nov., a piezophilic bacterium isolated from a deep-sea sediment sample from the New Britain Trench.</title>
        <authorList>
            <person name="Cao J."/>
        </authorList>
    </citation>
    <scope>NUCLEOTIDE SEQUENCE [LARGE SCALE GENOMIC DNA]</scope>
    <source>
        <strain evidence="1 2">N102</strain>
    </source>
</reference>
<name>A0A346NMC7_9ALTE</name>
<gene>
    <name evidence="1" type="ORF">D0Y50_10050</name>
</gene>
<dbReference type="Proteomes" id="UP000262073">
    <property type="component" value="Chromosome"/>
</dbReference>
<dbReference type="EMBL" id="CP031769">
    <property type="protein sequence ID" value="AXR06684.1"/>
    <property type="molecule type" value="Genomic_DNA"/>
</dbReference>
<sequence>MFHAKNGKLFFTPAIELADEEATLNSLALLSQIVTKMASKWFRTRRMGSWFNEKIFEEQYPKMFENAIGGFSASSVNCVEWSEIGLDHDVFTSGKEFPLSYDCNLHGKKQPNLKGRIKLNPALNTKIKTVTIRNDESLLIGGAVDSLLELDGIEWFEHTCLLKTYQGGQPRSLFHR</sequence>
<keyword evidence="2" id="KW-1185">Reference proteome</keyword>
<accession>A0A346NMC7</accession>
<dbReference type="AlphaFoldDB" id="A0A346NMC7"/>
<protein>
    <submittedName>
        <fullName evidence="1">Uncharacterized protein</fullName>
    </submittedName>
</protein>
<proteinExistence type="predicted"/>
<dbReference type="KEGG" id="salm:D0Y50_10050"/>
<dbReference type="RefSeq" id="WP_117316781.1">
    <property type="nucleotide sequence ID" value="NZ_CP031769.1"/>
</dbReference>
<evidence type="ECO:0000313" key="1">
    <source>
        <dbReference type="EMBL" id="AXR06684.1"/>
    </source>
</evidence>